<dbReference type="SMART" id="SM00387">
    <property type="entry name" value="HATPase_c"/>
    <property type="match status" value="1"/>
</dbReference>
<comment type="caution">
    <text evidence="7">The sequence shown here is derived from an EMBL/GenBank/DDBJ whole genome shotgun (WGS) entry which is preliminary data.</text>
</comment>
<keyword evidence="3" id="KW-0808">Transferase</keyword>
<dbReference type="PANTHER" id="PTHR43711">
    <property type="entry name" value="TWO-COMPONENT HISTIDINE KINASE"/>
    <property type="match status" value="1"/>
</dbReference>
<protein>
    <recommendedName>
        <fullName evidence="2">histidine kinase</fullName>
        <ecNumber evidence="2">2.7.13.3</ecNumber>
    </recommendedName>
</protein>
<accession>A0ABU1BV99</accession>
<dbReference type="PANTHER" id="PTHR43711:SF28">
    <property type="entry name" value="SENSOR HISTIDINE KINASE YXDK"/>
    <property type="match status" value="1"/>
</dbReference>
<evidence type="ECO:0000256" key="2">
    <source>
        <dbReference type="ARBA" id="ARBA00012438"/>
    </source>
</evidence>
<evidence type="ECO:0000313" key="8">
    <source>
        <dbReference type="Proteomes" id="UP001225596"/>
    </source>
</evidence>
<dbReference type="RefSeq" id="WP_338438431.1">
    <property type="nucleotide sequence ID" value="NZ_JAUYVH010000023.1"/>
</dbReference>
<evidence type="ECO:0000256" key="4">
    <source>
        <dbReference type="ARBA" id="ARBA00022777"/>
    </source>
</evidence>
<keyword evidence="8" id="KW-1185">Reference proteome</keyword>
<evidence type="ECO:0000259" key="6">
    <source>
        <dbReference type="PROSITE" id="PS50109"/>
    </source>
</evidence>
<dbReference type="InterPro" id="IPR036890">
    <property type="entry name" value="HATPase_C_sf"/>
</dbReference>
<reference evidence="7 8" key="1">
    <citation type="submission" date="2023-08" db="EMBL/GenBank/DDBJ databases">
        <title>Oxalobacteraceae gen .nov., isolated from river sludge outside the plant.</title>
        <authorList>
            <person name="Zhao S.Y."/>
        </authorList>
    </citation>
    <scope>NUCLEOTIDE SEQUENCE [LARGE SCALE GENOMIC DNA]</scope>
    <source>
        <strain evidence="7 8">R-40</strain>
    </source>
</reference>
<evidence type="ECO:0000256" key="1">
    <source>
        <dbReference type="ARBA" id="ARBA00000085"/>
    </source>
</evidence>
<dbReference type="EC" id="2.7.13.3" evidence="2"/>
<comment type="catalytic activity">
    <reaction evidence="1">
        <text>ATP + protein L-histidine = ADP + protein N-phospho-L-histidine.</text>
        <dbReference type="EC" id="2.7.13.3"/>
    </reaction>
</comment>
<proteinExistence type="predicted"/>
<dbReference type="EMBL" id="JAUYVH010000023">
    <property type="protein sequence ID" value="MDQ9172381.1"/>
    <property type="molecule type" value="Genomic_DNA"/>
</dbReference>
<dbReference type="PROSITE" id="PS50109">
    <property type="entry name" value="HIS_KIN"/>
    <property type="match status" value="1"/>
</dbReference>
<sequence>MLMEQDGLRALSPPSERMLDLKDLVLAQWEATVRGTQGAPRTLHDYLASDTFSALYSEIAKSLTLKFDKASLNNAAFAASAHGIKRATQHDYSVSALVGEYQAFRRIIFDVLKHNFLPLDHAQGQGIHDFIDGAIKESVNAFVSVRSAWGERVAVSMVHDMRGPIGAAMIGVELIAKHSDSQKTSDLAERIAKCLAQLEEMTGTLLDSIVFPDGMRHSDKIENFNLQDLIFEIVEQLPTMQASRIKSTMLPTCGWWKRQSVRRAIDNLVDNAIKYGDPNKPISITLDHDEQFLMLSVHNKGNPIPLADQEKIFQIFKRMAGTNTEQKQGWGIGLPNVRSIAENHGGRVSVSSSARSGTSFTIYLPLDARPYLLRQQHYA</sequence>
<dbReference type="Gene3D" id="3.30.565.10">
    <property type="entry name" value="Histidine kinase-like ATPase, C-terminal domain"/>
    <property type="match status" value="1"/>
</dbReference>
<dbReference type="SUPFAM" id="SSF55874">
    <property type="entry name" value="ATPase domain of HSP90 chaperone/DNA topoisomerase II/histidine kinase"/>
    <property type="match status" value="1"/>
</dbReference>
<organism evidence="7 8">
    <name type="scientific">Keguizhuia sedimenti</name>
    <dbReference type="NCBI Taxonomy" id="3064264"/>
    <lineage>
        <taxon>Bacteria</taxon>
        <taxon>Pseudomonadati</taxon>
        <taxon>Pseudomonadota</taxon>
        <taxon>Betaproteobacteria</taxon>
        <taxon>Burkholderiales</taxon>
        <taxon>Oxalobacteraceae</taxon>
        <taxon>Keguizhuia</taxon>
    </lineage>
</organism>
<dbReference type="InterPro" id="IPR050736">
    <property type="entry name" value="Sensor_HK_Regulatory"/>
</dbReference>
<keyword evidence="5" id="KW-0902">Two-component regulatory system</keyword>
<dbReference type="InterPro" id="IPR003594">
    <property type="entry name" value="HATPase_dom"/>
</dbReference>
<keyword evidence="4 7" id="KW-0418">Kinase</keyword>
<dbReference type="GO" id="GO:0016301">
    <property type="term" value="F:kinase activity"/>
    <property type="evidence" value="ECO:0007669"/>
    <property type="project" value="UniProtKB-KW"/>
</dbReference>
<dbReference type="Proteomes" id="UP001225596">
    <property type="component" value="Unassembled WGS sequence"/>
</dbReference>
<name>A0ABU1BV99_9BURK</name>
<gene>
    <name evidence="7" type="ORF">Q8A64_18395</name>
</gene>
<dbReference type="PRINTS" id="PR00344">
    <property type="entry name" value="BCTRLSENSOR"/>
</dbReference>
<dbReference type="InterPro" id="IPR004358">
    <property type="entry name" value="Sig_transdc_His_kin-like_C"/>
</dbReference>
<evidence type="ECO:0000256" key="5">
    <source>
        <dbReference type="ARBA" id="ARBA00023012"/>
    </source>
</evidence>
<feature type="domain" description="Histidine kinase" evidence="6">
    <location>
        <begin position="156"/>
        <end position="368"/>
    </location>
</feature>
<dbReference type="InterPro" id="IPR005467">
    <property type="entry name" value="His_kinase_dom"/>
</dbReference>
<evidence type="ECO:0000256" key="3">
    <source>
        <dbReference type="ARBA" id="ARBA00022679"/>
    </source>
</evidence>
<dbReference type="Pfam" id="PF02518">
    <property type="entry name" value="HATPase_c"/>
    <property type="match status" value="1"/>
</dbReference>
<evidence type="ECO:0000313" key="7">
    <source>
        <dbReference type="EMBL" id="MDQ9172381.1"/>
    </source>
</evidence>